<dbReference type="PANTHER" id="PTHR42920">
    <property type="entry name" value="OS03G0707200 PROTEIN-RELATED"/>
    <property type="match status" value="1"/>
</dbReference>
<dbReference type="SUPFAM" id="SSF103481">
    <property type="entry name" value="Multidrug resistance efflux transporter EmrE"/>
    <property type="match status" value="2"/>
</dbReference>
<dbReference type="Pfam" id="PF00892">
    <property type="entry name" value="EamA"/>
    <property type="match status" value="2"/>
</dbReference>
<accession>A0ABP6WTM3</accession>
<feature type="transmembrane region" description="Helical" evidence="7">
    <location>
        <begin position="278"/>
        <end position="297"/>
    </location>
</feature>
<feature type="transmembrane region" description="Helical" evidence="7">
    <location>
        <begin position="101"/>
        <end position="122"/>
    </location>
</feature>
<organism evidence="9 10">
    <name type="scientific">Microlunatus spumicola</name>
    <dbReference type="NCBI Taxonomy" id="81499"/>
    <lineage>
        <taxon>Bacteria</taxon>
        <taxon>Bacillati</taxon>
        <taxon>Actinomycetota</taxon>
        <taxon>Actinomycetes</taxon>
        <taxon>Propionibacteriales</taxon>
        <taxon>Propionibacteriaceae</taxon>
        <taxon>Microlunatus</taxon>
    </lineage>
</organism>
<feature type="transmembrane region" description="Helical" evidence="7">
    <location>
        <begin position="160"/>
        <end position="178"/>
    </location>
</feature>
<feature type="transmembrane region" description="Helical" evidence="7">
    <location>
        <begin position="134"/>
        <end position="154"/>
    </location>
</feature>
<dbReference type="RefSeq" id="WP_204912154.1">
    <property type="nucleotide sequence ID" value="NZ_BAAAYR010000001.1"/>
</dbReference>
<keyword evidence="3" id="KW-1003">Cell membrane</keyword>
<keyword evidence="6 7" id="KW-0472">Membrane</keyword>
<reference evidence="10" key="1">
    <citation type="journal article" date="2019" name="Int. J. Syst. Evol. Microbiol.">
        <title>The Global Catalogue of Microorganisms (GCM) 10K type strain sequencing project: providing services to taxonomists for standard genome sequencing and annotation.</title>
        <authorList>
            <consortium name="The Broad Institute Genomics Platform"/>
            <consortium name="The Broad Institute Genome Sequencing Center for Infectious Disease"/>
            <person name="Wu L."/>
            <person name="Ma J."/>
        </authorList>
    </citation>
    <scope>NUCLEOTIDE SEQUENCE [LARGE SCALE GENOMIC DNA]</scope>
    <source>
        <strain evidence="10">JCM 16540</strain>
    </source>
</reference>
<evidence type="ECO:0000313" key="10">
    <source>
        <dbReference type="Proteomes" id="UP001500767"/>
    </source>
</evidence>
<feature type="transmembrane region" description="Helical" evidence="7">
    <location>
        <begin position="221"/>
        <end position="241"/>
    </location>
</feature>
<dbReference type="InterPro" id="IPR051258">
    <property type="entry name" value="Diverse_Substrate_Transporter"/>
</dbReference>
<feature type="transmembrane region" description="Helical" evidence="7">
    <location>
        <begin position="248"/>
        <end position="272"/>
    </location>
</feature>
<comment type="caution">
    <text evidence="9">The sequence shown here is derived from an EMBL/GenBank/DDBJ whole genome shotgun (WGS) entry which is preliminary data.</text>
</comment>
<dbReference type="PANTHER" id="PTHR42920:SF11">
    <property type="entry name" value="INNER MEMBRANE PROTEIN YTFF"/>
    <property type="match status" value="1"/>
</dbReference>
<protein>
    <recommendedName>
        <fullName evidence="8">EamA domain-containing protein</fullName>
    </recommendedName>
</protein>
<evidence type="ECO:0000256" key="7">
    <source>
        <dbReference type="SAM" id="Phobius"/>
    </source>
</evidence>
<evidence type="ECO:0000256" key="1">
    <source>
        <dbReference type="ARBA" id="ARBA00004651"/>
    </source>
</evidence>
<evidence type="ECO:0000256" key="4">
    <source>
        <dbReference type="ARBA" id="ARBA00022692"/>
    </source>
</evidence>
<comment type="subcellular location">
    <subcellularLocation>
        <location evidence="1">Cell membrane</location>
        <topology evidence="1">Multi-pass membrane protein</topology>
    </subcellularLocation>
</comment>
<evidence type="ECO:0000256" key="2">
    <source>
        <dbReference type="ARBA" id="ARBA00007362"/>
    </source>
</evidence>
<feature type="transmembrane region" description="Helical" evidence="7">
    <location>
        <begin position="43"/>
        <end position="64"/>
    </location>
</feature>
<keyword evidence="5 7" id="KW-1133">Transmembrane helix</keyword>
<evidence type="ECO:0000256" key="5">
    <source>
        <dbReference type="ARBA" id="ARBA00022989"/>
    </source>
</evidence>
<evidence type="ECO:0000256" key="3">
    <source>
        <dbReference type="ARBA" id="ARBA00022475"/>
    </source>
</evidence>
<feature type="domain" description="EamA" evidence="8">
    <location>
        <begin position="9"/>
        <end position="147"/>
    </location>
</feature>
<feature type="transmembrane region" description="Helical" evidence="7">
    <location>
        <begin position="190"/>
        <end position="209"/>
    </location>
</feature>
<dbReference type="EMBL" id="BAAAYR010000001">
    <property type="protein sequence ID" value="GAA3555050.1"/>
    <property type="molecule type" value="Genomic_DNA"/>
</dbReference>
<keyword evidence="10" id="KW-1185">Reference proteome</keyword>
<keyword evidence="4 7" id="KW-0812">Transmembrane</keyword>
<evidence type="ECO:0000313" key="9">
    <source>
        <dbReference type="EMBL" id="GAA3555050.1"/>
    </source>
</evidence>
<evidence type="ECO:0000259" key="8">
    <source>
        <dbReference type="Pfam" id="PF00892"/>
    </source>
</evidence>
<feature type="domain" description="EamA" evidence="8">
    <location>
        <begin position="161"/>
        <end position="292"/>
    </location>
</feature>
<dbReference type="InterPro" id="IPR000620">
    <property type="entry name" value="EamA_dom"/>
</dbReference>
<proteinExistence type="inferred from homology"/>
<gene>
    <name evidence="9" type="ORF">GCM10022197_07760</name>
</gene>
<dbReference type="InterPro" id="IPR037185">
    <property type="entry name" value="EmrE-like"/>
</dbReference>
<evidence type="ECO:0000256" key="6">
    <source>
        <dbReference type="ARBA" id="ARBA00023136"/>
    </source>
</evidence>
<sequence>MNASSAARRGLVQISLAGVLWGTGGLAVQLVRERVPMSVLTISAWRMGLAAVVLLLAMLVLRGLPDVRRLLRERPGTAVAVGLGTGAYQALYFAAVVNVGVTVATVIALGLAPVLLTLVDSVRSRRAPGPTRALVLVAALGGLVLVSSSAGTSVTGPRPLLGVLLAIASGTTYAVSTALGRRVAGVSSPLALATVTSCAGAVGLLPLGLLAPGPHLSGDPVVVGLLAYLGVLTLALAYALLYAGLRTVAGSAAVVATLLEPLTAAVLAALVLGERLGPLGLVGGALILLAVAGSAGGRPEPIRP</sequence>
<name>A0ABP6WTM3_9ACTN</name>
<comment type="similarity">
    <text evidence="2">Belongs to the EamA transporter family.</text>
</comment>
<dbReference type="Proteomes" id="UP001500767">
    <property type="component" value="Unassembled WGS sequence"/>
</dbReference>